<feature type="signal peptide" evidence="1">
    <location>
        <begin position="1"/>
        <end position="25"/>
    </location>
</feature>
<protein>
    <recommendedName>
        <fullName evidence="4">Secreted protein</fullName>
    </recommendedName>
</protein>
<reference evidence="2" key="1">
    <citation type="submission" date="2021-11" db="EMBL/GenBank/DDBJ databases">
        <authorList>
            <person name="Schell T."/>
        </authorList>
    </citation>
    <scope>NUCLEOTIDE SEQUENCE</scope>
    <source>
        <strain evidence="2">M5</strain>
    </source>
</reference>
<sequence>MNSQQFRTAAHQIALFLMFCELACDREKMLFYRIVSQLRCNYELSYQIQILRVLVLPTAQPGYLRELRRTHPRRSSRTRRNMAIHISRYRTRHYARWIHHLENFESPTADTPTGTKVAVIKK</sequence>
<dbReference type="Proteomes" id="UP000789390">
    <property type="component" value="Unassembled WGS sequence"/>
</dbReference>
<keyword evidence="1" id="KW-0732">Signal</keyword>
<name>A0A8J2RQD2_9CRUS</name>
<gene>
    <name evidence="2" type="ORF">DGAL_LOCUS12070</name>
</gene>
<dbReference type="AlphaFoldDB" id="A0A8J2RQD2"/>
<keyword evidence="3" id="KW-1185">Reference proteome</keyword>
<feature type="chain" id="PRO_5035231552" description="Secreted protein" evidence="1">
    <location>
        <begin position="26"/>
        <end position="122"/>
    </location>
</feature>
<accession>A0A8J2RQD2</accession>
<evidence type="ECO:0000313" key="2">
    <source>
        <dbReference type="EMBL" id="CAH0108673.1"/>
    </source>
</evidence>
<proteinExistence type="predicted"/>
<evidence type="ECO:0000313" key="3">
    <source>
        <dbReference type="Proteomes" id="UP000789390"/>
    </source>
</evidence>
<comment type="caution">
    <text evidence="2">The sequence shown here is derived from an EMBL/GenBank/DDBJ whole genome shotgun (WGS) entry which is preliminary data.</text>
</comment>
<organism evidence="2 3">
    <name type="scientific">Daphnia galeata</name>
    <dbReference type="NCBI Taxonomy" id="27404"/>
    <lineage>
        <taxon>Eukaryota</taxon>
        <taxon>Metazoa</taxon>
        <taxon>Ecdysozoa</taxon>
        <taxon>Arthropoda</taxon>
        <taxon>Crustacea</taxon>
        <taxon>Branchiopoda</taxon>
        <taxon>Diplostraca</taxon>
        <taxon>Cladocera</taxon>
        <taxon>Anomopoda</taxon>
        <taxon>Daphniidae</taxon>
        <taxon>Daphnia</taxon>
    </lineage>
</organism>
<evidence type="ECO:0000256" key="1">
    <source>
        <dbReference type="SAM" id="SignalP"/>
    </source>
</evidence>
<evidence type="ECO:0008006" key="4">
    <source>
        <dbReference type="Google" id="ProtNLM"/>
    </source>
</evidence>
<dbReference type="EMBL" id="CAKKLH010000287">
    <property type="protein sequence ID" value="CAH0108673.1"/>
    <property type="molecule type" value="Genomic_DNA"/>
</dbReference>